<dbReference type="EMBL" id="BMVG01000003">
    <property type="protein sequence ID" value="GHE00889.1"/>
    <property type="molecule type" value="Genomic_DNA"/>
</dbReference>
<dbReference type="PROSITE" id="PS50893">
    <property type="entry name" value="ABC_TRANSPORTER_2"/>
    <property type="match status" value="1"/>
</dbReference>
<keyword evidence="2" id="KW-0547">Nucleotide-binding</keyword>
<dbReference type="Pfam" id="PF00005">
    <property type="entry name" value="ABC_tran"/>
    <property type="match status" value="1"/>
</dbReference>
<dbReference type="InterPro" id="IPR050166">
    <property type="entry name" value="ABC_transporter_ATP-bind"/>
</dbReference>
<dbReference type="InterPro" id="IPR003593">
    <property type="entry name" value="AAA+_ATPase"/>
</dbReference>
<evidence type="ECO:0000256" key="3">
    <source>
        <dbReference type="ARBA" id="ARBA00022840"/>
    </source>
</evidence>
<dbReference type="PANTHER" id="PTHR42788:SF13">
    <property type="entry name" value="ALIPHATIC SULFONATES IMPORT ATP-BINDING PROTEIN SSUB"/>
    <property type="match status" value="1"/>
</dbReference>
<gene>
    <name evidence="6" type="ORF">GCM10010339_17740</name>
</gene>
<feature type="region of interest" description="Disordered" evidence="4">
    <location>
        <begin position="213"/>
        <end position="238"/>
    </location>
</feature>
<organism evidence="6 7">
    <name type="scientific">Streptomyces alanosinicus</name>
    <dbReference type="NCBI Taxonomy" id="68171"/>
    <lineage>
        <taxon>Bacteria</taxon>
        <taxon>Bacillati</taxon>
        <taxon>Actinomycetota</taxon>
        <taxon>Actinomycetes</taxon>
        <taxon>Kitasatosporales</taxon>
        <taxon>Streptomycetaceae</taxon>
        <taxon>Streptomyces</taxon>
    </lineage>
</organism>
<keyword evidence="3 6" id="KW-0067">ATP-binding</keyword>
<dbReference type="SUPFAM" id="SSF52540">
    <property type="entry name" value="P-loop containing nucleoside triphosphate hydrolases"/>
    <property type="match status" value="1"/>
</dbReference>
<dbReference type="InterPro" id="IPR003439">
    <property type="entry name" value="ABC_transporter-like_ATP-bd"/>
</dbReference>
<keyword evidence="1" id="KW-0813">Transport</keyword>
<dbReference type="GO" id="GO:0016887">
    <property type="term" value="F:ATP hydrolysis activity"/>
    <property type="evidence" value="ECO:0007669"/>
    <property type="project" value="InterPro"/>
</dbReference>
<dbReference type="PANTHER" id="PTHR42788">
    <property type="entry name" value="TAURINE IMPORT ATP-BINDING PROTEIN-RELATED"/>
    <property type="match status" value="1"/>
</dbReference>
<protein>
    <submittedName>
        <fullName evidence="6">ABC transporter ATP-binding protein</fullName>
    </submittedName>
</protein>
<dbReference type="GO" id="GO:0005524">
    <property type="term" value="F:ATP binding"/>
    <property type="evidence" value="ECO:0007669"/>
    <property type="project" value="UniProtKB-KW"/>
</dbReference>
<feature type="compositionally biased region" description="Basic and acidic residues" evidence="4">
    <location>
        <begin position="213"/>
        <end position="227"/>
    </location>
</feature>
<sequence>MIRLEGVEVRYGDALAVAATDLEFAQGSFTSLLGPTGCGKSTLLNVVAGFVPPSGGRALMDGAPVTGPGSDRGMVFQHYALLPWFTARGNVEFALKRFGLPRAERRAHALRALDDVGLADAAEKYPAQLSGGMRQRVALARALAAEPRVLLMDEPFGALDAITRRRMQQLLAELWRRTGTTVVLVTHDVDEALVLSQRIVVMAAGPGRVIADHRMDDGTASPEDTRPRIVAQLDTEPR</sequence>
<dbReference type="PROSITE" id="PS00211">
    <property type="entry name" value="ABC_TRANSPORTER_1"/>
    <property type="match status" value="1"/>
</dbReference>
<dbReference type="InterPro" id="IPR017871">
    <property type="entry name" value="ABC_transporter-like_CS"/>
</dbReference>
<proteinExistence type="predicted"/>
<dbReference type="AlphaFoldDB" id="A0A918YF62"/>
<accession>A0A918YF62</accession>
<comment type="caution">
    <text evidence="6">The sequence shown here is derived from an EMBL/GenBank/DDBJ whole genome shotgun (WGS) entry which is preliminary data.</text>
</comment>
<reference evidence="6" key="1">
    <citation type="journal article" date="2014" name="Int. J. Syst. Evol. Microbiol.">
        <title>Complete genome sequence of Corynebacterium casei LMG S-19264T (=DSM 44701T), isolated from a smear-ripened cheese.</title>
        <authorList>
            <consortium name="US DOE Joint Genome Institute (JGI-PGF)"/>
            <person name="Walter F."/>
            <person name="Albersmeier A."/>
            <person name="Kalinowski J."/>
            <person name="Ruckert C."/>
        </authorList>
    </citation>
    <scope>NUCLEOTIDE SEQUENCE</scope>
    <source>
        <strain evidence="6">JCM 4714</strain>
    </source>
</reference>
<dbReference type="Proteomes" id="UP000655443">
    <property type="component" value="Unassembled WGS sequence"/>
</dbReference>
<evidence type="ECO:0000313" key="7">
    <source>
        <dbReference type="Proteomes" id="UP000655443"/>
    </source>
</evidence>
<dbReference type="CDD" id="cd03293">
    <property type="entry name" value="ABC_NrtD_SsuB_transporters"/>
    <property type="match status" value="1"/>
</dbReference>
<dbReference type="InterPro" id="IPR027417">
    <property type="entry name" value="P-loop_NTPase"/>
</dbReference>
<evidence type="ECO:0000256" key="2">
    <source>
        <dbReference type="ARBA" id="ARBA00022741"/>
    </source>
</evidence>
<keyword evidence="7" id="KW-1185">Reference proteome</keyword>
<dbReference type="Gene3D" id="3.40.50.300">
    <property type="entry name" value="P-loop containing nucleotide triphosphate hydrolases"/>
    <property type="match status" value="1"/>
</dbReference>
<evidence type="ECO:0000313" key="6">
    <source>
        <dbReference type="EMBL" id="GHE00889.1"/>
    </source>
</evidence>
<dbReference type="SMART" id="SM00382">
    <property type="entry name" value="AAA"/>
    <property type="match status" value="1"/>
</dbReference>
<dbReference type="RefSeq" id="WP_189950227.1">
    <property type="nucleotide sequence ID" value="NZ_BMVG01000003.1"/>
</dbReference>
<evidence type="ECO:0000259" key="5">
    <source>
        <dbReference type="PROSITE" id="PS50893"/>
    </source>
</evidence>
<evidence type="ECO:0000256" key="4">
    <source>
        <dbReference type="SAM" id="MobiDB-lite"/>
    </source>
</evidence>
<reference evidence="6" key="2">
    <citation type="submission" date="2020-09" db="EMBL/GenBank/DDBJ databases">
        <authorList>
            <person name="Sun Q."/>
            <person name="Ohkuma M."/>
        </authorList>
    </citation>
    <scope>NUCLEOTIDE SEQUENCE</scope>
    <source>
        <strain evidence="6">JCM 4714</strain>
    </source>
</reference>
<name>A0A918YF62_9ACTN</name>
<feature type="domain" description="ABC transporter" evidence="5">
    <location>
        <begin position="2"/>
        <end position="229"/>
    </location>
</feature>
<evidence type="ECO:0000256" key="1">
    <source>
        <dbReference type="ARBA" id="ARBA00022448"/>
    </source>
</evidence>